<reference evidence="13" key="2">
    <citation type="submission" date="2020-09" db="EMBL/GenBank/DDBJ databases">
        <authorList>
            <person name="Sun Q."/>
            <person name="Ohkuma M."/>
        </authorList>
    </citation>
    <scope>NUCLEOTIDE SEQUENCE</scope>
    <source>
        <strain evidence="13">JCM 4059</strain>
    </source>
</reference>
<dbReference type="HAMAP" id="MF_01479">
    <property type="entry name" value="WhiB"/>
    <property type="match status" value="1"/>
</dbReference>
<evidence type="ECO:0000313" key="13">
    <source>
        <dbReference type="EMBL" id="GHF42446.1"/>
    </source>
</evidence>
<dbReference type="GO" id="GO:0046872">
    <property type="term" value="F:metal ion binding"/>
    <property type="evidence" value="ECO:0007669"/>
    <property type="project" value="UniProtKB-KW"/>
</dbReference>
<keyword evidence="7 11" id="KW-0805">Transcription regulation</keyword>
<dbReference type="PANTHER" id="PTHR38839">
    <property type="entry name" value="TRANSCRIPTIONAL REGULATOR WHID-RELATED"/>
    <property type="match status" value="1"/>
</dbReference>
<evidence type="ECO:0000256" key="11">
    <source>
        <dbReference type="HAMAP-Rule" id="MF_01479"/>
    </source>
</evidence>
<gene>
    <name evidence="11" type="primary">whiB</name>
    <name evidence="13" type="ORF">GCM10010218_24490</name>
</gene>
<proteinExistence type="inferred from homology"/>
<evidence type="ECO:0000256" key="4">
    <source>
        <dbReference type="ARBA" id="ARBA00022723"/>
    </source>
</evidence>
<keyword evidence="14" id="KW-1185">Reference proteome</keyword>
<organism evidence="13 14">
    <name type="scientific">Streptomyces mashuensis</name>
    <dbReference type="NCBI Taxonomy" id="33904"/>
    <lineage>
        <taxon>Bacteria</taxon>
        <taxon>Bacillati</taxon>
        <taxon>Actinomycetota</taxon>
        <taxon>Actinomycetes</taxon>
        <taxon>Kitasatosporales</taxon>
        <taxon>Streptomycetaceae</taxon>
        <taxon>Streptomyces</taxon>
    </lineage>
</organism>
<dbReference type="RefSeq" id="WP_308440244.1">
    <property type="nucleotide sequence ID" value="NZ_BNBD01000004.1"/>
</dbReference>
<keyword evidence="10 11" id="KW-0804">Transcription</keyword>
<evidence type="ECO:0000256" key="1">
    <source>
        <dbReference type="ARBA" id="ARBA00004496"/>
    </source>
</evidence>
<comment type="PTM">
    <text evidence="11">The Fe-S cluster can be nitrosylated by nitric oxide (NO).</text>
</comment>
<dbReference type="InterPro" id="IPR034768">
    <property type="entry name" value="4FE4S_WBL"/>
</dbReference>
<dbReference type="GO" id="GO:0051539">
    <property type="term" value="F:4 iron, 4 sulfur cluster binding"/>
    <property type="evidence" value="ECO:0007669"/>
    <property type="project" value="UniProtKB-UniRule"/>
</dbReference>
<accession>A0A919EBH0</accession>
<dbReference type="GO" id="GO:0035731">
    <property type="term" value="F:dinitrosyl-iron complex binding"/>
    <property type="evidence" value="ECO:0007669"/>
    <property type="project" value="UniProtKB-UniRule"/>
</dbReference>
<evidence type="ECO:0000256" key="3">
    <source>
        <dbReference type="ARBA" id="ARBA00022485"/>
    </source>
</evidence>
<keyword evidence="4 11" id="KW-0479">Metal-binding</keyword>
<comment type="PTM">
    <text evidence="11">Upon Fe-S cluster removal intramolecular disulfide bonds are formed.</text>
</comment>
<dbReference type="EMBL" id="BNBD01000004">
    <property type="protein sequence ID" value="GHF42446.1"/>
    <property type="molecule type" value="Genomic_DNA"/>
</dbReference>
<evidence type="ECO:0000256" key="7">
    <source>
        <dbReference type="ARBA" id="ARBA00023015"/>
    </source>
</evidence>
<sequence>MRRAQAPTIRGTVRPHLRVVKGPWTSPRKRRPGGPPVAGVDLAVVDGALCRGPDADLFFEESAAAIAHAKEICNRCPVIDACLRQALDNRERYGVFGGLTANERERRLQGREAAA</sequence>
<feature type="binding site" evidence="11">
    <location>
        <position position="73"/>
    </location>
    <ligand>
        <name>[4Fe-4S] cluster</name>
        <dbReference type="ChEBI" id="CHEBI:49883"/>
    </ligand>
</feature>
<reference evidence="13" key="1">
    <citation type="journal article" date="2014" name="Int. J. Syst. Evol. Microbiol.">
        <title>Complete genome sequence of Corynebacterium casei LMG S-19264T (=DSM 44701T), isolated from a smear-ripened cheese.</title>
        <authorList>
            <consortium name="US DOE Joint Genome Institute (JGI-PGF)"/>
            <person name="Walter F."/>
            <person name="Albersmeier A."/>
            <person name="Kalinowski J."/>
            <person name="Ruckert C."/>
        </authorList>
    </citation>
    <scope>NUCLEOTIDE SEQUENCE</scope>
    <source>
        <strain evidence="13">JCM 4059</strain>
    </source>
</reference>
<keyword evidence="3 11" id="KW-0004">4Fe-4S</keyword>
<dbReference type="InterPro" id="IPR003482">
    <property type="entry name" value="Whib"/>
</dbReference>
<evidence type="ECO:0000256" key="9">
    <source>
        <dbReference type="ARBA" id="ARBA00023157"/>
    </source>
</evidence>
<protein>
    <recommendedName>
        <fullName evidence="11">Transcriptional regulator WhiB</fullName>
    </recommendedName>
</protein>
<comment type="similarity">
    <text evidence="2 11">Belongs to the WhiB family.</text>
</comment>
<evidence type="ECO:0000313" key="14">
    <source>
        <dbReference type="Proteomes" id="UP000638313"/>
    </source>
</evidence>
<evidence type="ECO:0000256" key="8">
    <source>
        <dbReference type="ARBA" id="ARBA00023125"/>
    </source>
</evidence>
<dbReference type="GO" id="GO:0045454">
    <property type="term" value="P:cell redox homeostasis"/>
    <property type="evidence" value="ECO:0007669"/>
    <property type="project" value="TreeGrafter"/>
</dbReference>
<evidence type="ECO:0000259" key="12">
    <source>
        <dbReference type="PROSITE" id="PS51674"/>
    </source>
</evidence>
<evidence type="ECO:0000256" key="5">
    <source>
        <dbReference type="ARBA" id="ARBA00023004"/>
    </source>
</evidence>
<comment type="function">
    <text evidence="11">Acts as a transcriptional regulator. Probably redox-responsive. The apo- but not holo-form probably binds DNA.</text>
</comment>
<keyword evidence="8 11" id="KW-0238">DNA-binding</keyword>
<evidence type="ECO:0000256" key="6">
    <source>
        <dbReference type="ARBA" id="ARBA00023014"/>
    </source>
</evidence>
<evidence type="ECO:0000256" key="2">
    <source>
        <dbReference type="ARBA" id="ARBA00006597"/>
    </source>
</evidence>
<dbReference type="GO" id="GO:0005737">
    <property type="term" value="C:cytoplasm"/>
    <property type="evidence" value="ECO:0007669"/>
    <property type="project" value="UniProtKB-SubCell"/>
</dbReference>
<dbReference type="GO" id="GO:0047134">
    <property type="term" value="F:protein-disulfide reductase [NAD(P)H] activity"/>
    <property type="evidence" value="ECO:0007669"/>
    <property type="project" value="TreeGrafter"/>
</dbReference>
<comment type="subcellular location">
    <subcellularLocation>
        <location evidence="1 11">Cytoplasm</location>
    </subcellularLocation>
</comment>
<feature type="domain" description="4Fe-4S Wbl-type" evidence="12">
    <location>
        <begin position="49"/>
        <end position="106"/>
    </location>
</feature>
<dbReference type="GO" id="GO:0003677">
    <property type="term" value="F:DNA binding"/>
    <property type="evidence" value="ECO:0007669"/>
    <property type="project" value="UniProtKB-UniRule"/>
</dbReference>
<comment type="caution">
    <text evidence="13">The sequence shown here is derived from an EMBL/GenBank/DDBJ whole genome shotgun (WGS) entry which is preliminary data.</text>
</comment>
<dbReference type="Pfam" id="PF02467">
    <property type="entry name" value="Whib"/>
    <property type="match status" value="1"/>
</dbReference>
<dbReference type="GO" id="GO:0045892">
    <property type="term" value="P:negative regulation of DNA-templated transcription"/>
    <property type="evidence" value="ECO:0007669"/>
    <property type="project" value="TreeGrafter"/>
</dbReference>
<keyword evidence="11" id="KW-0963">Cytoplasm</keyword>
<keyword evidence="6 11" id="KW-0411">Iron-sulfur</keyword>
<dbReference type="PROSITE" id="PS51674">
    <property type="entry name" value="4FE4S_WBL"/>
    <property type="match status" value="1"/>
</dbReference>
<evidence type="ECO:0000256" key="10">
    <source>
        <dbReference type="ARBA" id="ARBA00023163"/>
    </source>
</evidence>
<comment type="cofactor">
    <cofactor evidence="11">
        <name>[4Fe-4S] cluster</name>
        <dbReference type="ChEBI" id="CHEBI:49883"/>
    </cofactor>
    <text evidence="11">Binds 1 [4Fe-4S] cluster per subunit. Following nitrosylation of the [4Fe-4S] cluster binds 1 [4Fe-8(NO)] cluster per subunit.</text>
</comment>
<feature type="binding site" evidence="11">
    <location>
        <position position="50"/>
    </location>
    <ligand>
        <name>[4Fe-4S] cluster</name>
        <dbReference type="ChEBI" id="CHEBI:49883"/>
    </ligand>
</feature>
<feature type="binding site" evidence="11">
    <location>
        <position position="82"/>
    </location>
    <ligand>
        <name>[4Fe-4S] cluster</name>
        <dbReference type="ChEBI" id="CHEBI:49883"/>
    </ligand>
</feature>
<feature type="binding site" evidence="11">
    <location>
        <position position="76"/>
    </location>
    <ligand>
        <name>[4Fe-4S] cluster</name>
        <dbReference type="ChEBI" id="CHEBI:49883"/>
    </ligand>
</feature>
<keyword evidence="9 11" id="KW-1015">Disulfide bond</keyword>
<dbReference type="AlphaFoldDB" id="A0A919EBH0"/>
<keyword evidence="5 11" id="KW-0408">Iron</keyword>
<dbReference type="Proteomes" id="UP000638313">
    <property type="component" value="Unassembled WGS sequence"/>
</dbReference>
<name>A0A919EBH0_9ACTN</name>